<evidence type="ECO:0000256" key="4">
    <source>
        <dbReference type="ARBA" id="ARBA00022576"/>
    </source>
</evidence>
<dbReference type="PANTHER" id="PTHR42790:SF19">
    <property type="entry name" value="KYNURENINE_ALPHA-AMINOADIPATE AMINOTRANSFERASE, MITOCHONDRIAL"/>
    <property type="match status" value="1"/>
</dbReference>
<keyword evidence="4 8" id="KW-0032">Aminotransferase</keyword>
<dbReference type="OrthoDB" id="9804020at2"/>
<reference evidence="9" key="1">
    <citation type="submission" date="2018-05" db="EMBL/GenBank/DDBJ databases">
        <authorList>
            <person name="Feng T."/>
        </authorList>
    </citation>
    <scope>NUCLEOTIDE SEQUENCE [LARGE SCALE GENOMIC DNA]</scope>
    <source>
        <strain evidence="9">S27</strain>
    </source>
</reference>
<keyword evidence="9" id="KW-1185">Reference proteome</keyword>
<dbReference type="GO" id="GO:0008483">
    <property type="term" value="F:transaminase activity"/>
    <property type="evidence" value="ECO:0007669"/>
    <property type="project" value="UniProtKB-KW"/>
</dbReference>
<accession>A0A370N153</accession>
<protein>
    <submittedName>
        <fullName evidence="8">2-aminoadipate aminotransferase</fullName>
    </submittedName>
</protein>
<feature type="domain" description="Aminotransferase class I/classII large" evidence="7">
    <location>
        <begin position="54"/>
        <end position="390"/>
    </location>
</feature>
<dbReference type="InterPro" id="IPR004839">
    <property type="entry name" value="Aminotransferase_I/II_large"/>
</dbReference>
<dbReference type="PANTHER" id="PTHR42790">
    <property type="entry name" value="AMINOTRANSFERASE"/>
    <property type="match status" value="1"/>
</dbReference>
<organism evidence="8 9">
    <name type="scientific">Paraburkholderia lacunae</name>
    <dbReference type="NCBI Taxonomy" id="2211104"/>
    <lineage>
        <taxon>Bacteria</taxon>
        <taxon>Pseudomonadati</taxon>
        <taxon>Pseudomonadota</taxon>
        <taxon>Betaproteobacteria</taxon>
        <taxon>Burkholderiales</taxon>
        <taxon>Burkholderiaceae</taxon>
        <taxon>Paraburkholderia</taxon>
    </lineage>
</organism>
<evidence type="ECO:0000256" key="5">
    <source>
        <dbReference type="ARBA" id="ARBA00022679"/>
    </source>
</evidence>
<dbReference type="RefSeq" id="WP_115106445.1">
    <property type="nucleotide sequence ID" value="NZ_QHKS01000024.1"/>
</dbReference>
<dbReference type="FunFam" id="3.40.640.10:FF:000053">
    <property type="entry name" value="Aminotransferase, class I"/>
    <property type="match status" value="1"/>
</dbReference>
<dbReference type="InterPro" id="IPR015424">
    <property type="entry name" value="PyrdxlP-dep_Trfase"/>
</dbReference>
<dbReference type="InterPro" id="IPR050859">
    <property type="entry name" value="Class-I_PLP-dep_aminotransf"/>
</dbReference>
<dbReference type="Pfam" id="PF00155">
    <property type="entry name" value="Aminotran_1_2"/>
    <property type="match status" value="1"/>
</dbReference>
<proteinExistence type="inferred from homology"/>
<dbReference type="Proteomes" id="UP000254875">
    <property type="component" value="Unassembled WGS sequence"/>
</dbReference>
<evidence type="ECO:0000256" key="1">
    <source>
        <dbReference type="ARBA" id="ARBA00001933"/>
    </source>
</evidence>
<sequence length="398" mass="42713">MFTFNPAFEAPTGSPIRELFKYLAQPGMISFAGGYPASDLFDREGLDAAASRASQQATLCLQYGPTDGLAVLKDQLVQLMTRRGTACTPQALLVTTGSQQGFDLLLRVMVAPGDVVLVEQPAYPATLQALKLQQADVVTVPVDQDGLDVAALTALLESGTLPRPPRLLYTVPTFANPTGATLSLERRAALLKLAARHHFLLVEDDPYGDLRFGGAALPSLLTLADQVPGSRDWVVHFSSLSKIVAPGLRIGWMVAHAEILRRCVVAKQTVDLCSSPWTQAIAAEYLASGALERHLPRIIDAYAVKCRALCDALDAHLPGSIAFHRPAGGMFVWARLAGGQDASDYLRACIERNVMFVPGVAFYKDNIDAAALRLSFAAPGVADIESGVQRMKQALEGF</sequence>
<dbReference type="InterPro" id="IPR015421">
    <property type="entry name" value="PyrdxlP-dep_Trfase_major"/>
</dbReference>
<gene>
    <name evidence="8" type="ORF">DLM46_29390</name>
</gene>
<comment type="cofactor">
    <cofactor evidence="1">
        <name>pyridoxal 5'-phosphate</name>
        <dbReference type="ChEBI" id="CHEBI:597326"/>
    </cofactor>
</comment>
<dbReference type="GO" id="GO:1901605">
    <property type="term" value="P:alpha-amino acid metabolic process"/>
    <property type="evidence" value="ECO:0007669"/>
    <property type="project" value="TreeGrafter"/>
</dbReference>
<keyword evidence="5 8" id="KW-0808">Transferase</keyword>
<comment type="caution">
    <text evidence="8">The sequence shown here is derived from an EMBL/GenBank/DDBJ whole genome shotgun (WGS) entry which is preliminary data.</text>
</comment>
<dbReference type="EMBL" id="QHKS01000024">
    <property type="protein sequence ID" value="RDJ99343.1"/>
    <property type="molecule type" value="Genomic_DNA"/>
</dbReference>
<comment type="similarity">
    <text evidence="2">Belongs to the class-I pyridoxal-phosphate-dependent aminotransferase family.</text>
</comment>
<evidence type="ECO:0000256" key="3">
    <source>
        <dbReference type="ARBA" id="ARBA00011738"/>
    </source>
</evidence>
<dbReference type="Gene3D" id="3.40.640.10">
    <property type="entry name" value="Type I PLP-dependent aspartate aminotransferase-like (Major domain)"/>
    <property type="match status" value="1"/>
</dbReference>
<dbReference type="InterPro" id="IPR015422">
    <property type="entry name" value="PyrdxlP-dep_Trfase_small"/>
</dbReference>
<evidence type="ECO:0000313" key="9">
    <source>
        <dbReference type="Proteomes" id="UP000254875"/>
    </source>
</evidence>
<evidence type="ECO:0000256" key="6">
    <source>
        <dbReference type="ARBA" id="ARBA00022898"/>
    </source>
</evidence>
<name>A0A370N153_9BURK</name>
<evidence type="ECO:0000259" key="7">
    <source>
        <dbReference type="Pfam" id="PF00155"/>
    </source>
</evidence>
<dbReference type="Gene3D" id="3.90.1150.10">
    <property type="entry name" value="Aspartate Aminotransferase, domain 1"/>
    <property type="match status" value="1"/>
</dbReference>
<evidence type="ECO:0000313" key="8">
    <source>
        <dbReference type="EMBL" id="RDJ99343.1"/>
    </source>
</evidence>
<dbReference type="SUPFAM" id="SSF53383">
    <property type="entry name" value="PLP-dependent transferases"/>
    <property type="match status" value="1"/>
</dbReference>
<keyword evidence="6" id="KW-0663">Pyridoxal phosphate</keyword>
<dbReference type="CDD" id="cd00609">
    <property type="entry name" value="AAT_like"/>
    <property type="match status" value="1"/>
</dbReference>
<evidence type="ECO:0000256" key="2">
    <source>
        <dbReference type="ARBA" id="ARBA00007441"/>
    </source>
</evidence>
<dbReference type="GO" id="GO:0030170">
    <property type="term" value="F:pyridoxal phosphate binding"/>
    <property type="evidence" value="ECO:0007669"/>
    <property type="project" value="InterPro"/>
</dbReference>
<dbReference type="AlphaFoldDB" id="A0A370N153"/>
<comment type="subunit">
    <text evidence="3">Homodimer.</text>
</comment>